<comment type="subcellular location">
    <subcellularLocation>
        <location evidence="1">Cell membrane</location>
        <topology evidence="1">Multi-pass membrane protein</topology>
    </subcellularLocation>
    <subcellularLocation>
        <location evidence="9">Membrane</location>
        <topology evidence="9">Multi-pass membrane protein</topology>
    </subcellularLocation>
</comment>
<keyword evidence="6 10" id="KW-1133">Transmembrane helix</keyword>
<keyword evidence="5" id="KW-0653">Protein transport</keyword>
<organism evidence="12">
    <name type="scientific">candidate division WWE3 bacterium</name>
    <dbReference type="NCBI Taxonomy" id="2053526"/>
    <lineage>
        <taxon>Bacteria</taxon>
        <taxon>Katanobacteria</taxon>
    </lineage>
</organism>
<feature type="transmembrane region" description="Helical" evidence="10">
    <location>
        <begin position="159"/>
        <end position="178"/>
    </location>
</feature>
<feature type="transmembrane region" description="Helical" evidence="10">
    <location>
        <begin position="212"/>
        <end position="238"/>
    </location>
</feature>
<evidence type="ECO:0000256" key="3">
    <source>
        <dbReference type="ARBA" id="ARBA00022475"/>
    </source>
</evidence>
<dbReference type="Pfam" id="PF02096">
    <property type="entry name" value="60KD_IMP"/>
    <property type="match status" value="1"/>
</dbReference>
<keyword evidence="4 9" id="KW-0812">Transmembrane</keyword>
<dbReference type="PANTHER" id="PTHR12428">
    <property type="entry name" value="OXA1"/>
    <property type="match status" value="1"/>
</dbReference>
<dbReference type="GO" id="GO:0005886">
    <property type="term" value="C:plasma membrane"/>
    <property type="evidence" value="ECO:0007669"/>
    <property type="project" value="UniProtKB-SubCell"/>
</dbReference>
<comment type="similarity">
    <text evidence="9">Belongs to the OXA1/ALB3/YidC family.</text>
</comment>
<keyword evidence="3" id="KW-1003">Cell membrane</keyword>
<dbReference type="GO" id="GO:0032977">
    <property type="term" value="F:membrane insertase activity"/>
    <property type="evidence" value="ECO:0007669"/>
    <property type="project" value="InterPro"/>
</dbReference>
<dbReference type="InterPro" id="IPR001708">
    <property type="entry name" value="YidC/ALB3/OXA1/COX18"/>
</dbReference>
<keyword evidence="7 10" id="KW-0472">Membrane</keyword>
<evidence type="ECO:0000256" key="1">
    <source>
        <dbReference type="ARBA" id="ARBA00004651"/>
    </source>
</evidence>
<comment type="caution">
    <text evidence="12">The sequence shown here is derived from an EMBL/GenBank/DDBJ whole genome shotgun (WGS) entry which is preliminary data.</text>
</comment>
<evidence type="ECO:0000256" key="10">
    <source>
        <dbReference type="SAM" id="Phobius"/>
    </source>
</evidence>
<proteinExistence type="inferred from homology"/>
<name>A0A7C1DIJ6_UNCKA</name>
<dbReference type="AlphaFoldDB" id="A0A7C1DIJ6"/>
<accession>A0A7C1DIJ6</accession>
<dbReference type="CDD" id="cd20070">
    <property type="entry name" value="5TM_YidC_Alb3"/>
    <property type="match status" value="1"/>
</dbReference>
<evidence type="ECO:0000256" key="2">
    <source>
        <dbReference type="ARBA" id="ARBA00022448"/>
    </source>
</evidence>
<feature type="transmembrane region" description="Helical" evidence="10">
    <location>
        <begin position="20"/>
        <end position="49"/>
    </location>
</feature>
<dbReference type="EMBL" id="DSDM01000086">
    <property type="protein sequence ID" value="HDQ88789.1"/>
    <property type="molecule type" value="Genomic_DNA"/>
</dbReference>
<dbReference type="Proteomes" id="UP000886066">
    <property type="component" value="Unassembled WGS sequence"/>
</dbReference>
<dbReference type="PANTHER" id="PTHR12428:SF65">
    <property type="entry name" value="CYTOCHROME C OXIDASE ASSEMBLY PROTEIN COX18, MITOCHONDRIAL"/>
    <property type="match status" value="1"/>
</dbReference>
<dbReference type="InterPro" id="IPR028055">
    <property type="entry name" value="YidC/Oxa/ALB_C"/>
</dbReference>
<keyword evidence="2" id="KW-0813">Transport</keyword>
<evidence type="ECO:0000256" key="6">
    <source>
        <dbReference type="ARBA" id="ARBA00022989"/>
    </source>
</evidence>
<gene>
    <name evidence="12" type="ORF">ENN92_01420</name>
</gene>
<sequence length="262" mass="29284">MLGAIWQTIFVTPLFNLLVGLYSLSGASLGLAIILLTVIIRAALLPVMLPSAKNMKKQQDLKPELDKIKEKFKYDKQKQAEKQMELFKQHGINPASGCLTQIITLLVLFALFGVIRKFTLADNMEEINSLLYFPFLQFTNGASVNTQFLYMDLSKPDPYFVLAILSGAIQFIASKMTMPFSAMGEKAAKQTPEKSDDIAYNMQKQMLYTMPIMNVIVGITLPSGVVLYILTAAVFSVLQSYLLHGFGGLTPEIKKIKKWIKK</sequence>
<evidence type="ECO:0000256" key="7">
    <source>
        <dbReference type="ARBA" id="ARBA00023136"/>
    </source>
</evidence>
<evidence type="ECO:0000256" key="8">
    <source>
        <dbReference type="ARBA" id="ARBA00023186"/>
    </source>
</evidence>
<dbReference type="GO" id="GO:0015031">
    <property type="term" value="P:protein transport"/>
    <property type="evidence" value="ECO:0007669"/>
    <property type="project" value="UniProtKB-KW"/>
</dbReference>
<dbReference type="NCBIfam" id="TIGR03592">
    <property type="entry name" value="yidC_oxa1_cterm"/>
    <property type="match status" value="1"/>
</dbReference>
<evidence type="ECO:0000313" key="12">
    <source>
        <dbReference type="EMBL" id="HDQ88789.1"/>
    </source>
</evidence>
<protein>
    <submittedName>
        <fullName evidence="12">Membrane protein insertase YidC</fullName>
    </submittedName>
</protein>
<evidence type="ECO:0000256" key="5">
    <source>
        <dbReference type="ARBA" id="ARBA00022927"/>
    </source>
</evidence>
<feature type="domain" description="Membrane insertase YidC/Oxa/ALB C-terminal" evidence="11">
    <location>
        <begin position="30"/>
        <end position="243"/>
    </location>
</feature>
<keyword evidence="8" id="KW-0143">Chaperone</keyword>
<dbReference type="InterPro" id="IPR047196">
    <property type="entry name" value="YidC_ALB_C"/>
</dbReference>
<evidence type="ECO:0000256" key="4">
    <source>
        <dbReference type="ARBA" id="ARBA00022692"/>
    </source>
</evidence>
<evidence type="ECO:0000256" key="9">
    <source>
        <dbReference type="RuleBase" id="RU003945"/>
    </source>
</evidence>
<reference evidence="12" key="1">
    <citation type="journal article" date="2020" name="mSystems">
        <title>Genome- and Community-Level Interaction Insights into Carbon Utilization and Element Cycling Functions of Hydrothermarchaeota in Hydrothermal Sediment.</title>
        <authorList>
            <person name="Zhou Z."/>
            <person name="Liu Y."/>
            <person name="Xu W."/>
            <person name="Pan J."/>
            <person name="Luo Z.H."/>
            <person name="Li M."/>
        </authorList>
    </citation>
    <scope>NUCLEOTIDE SEQUENCE [LARGE SCALE GENOMIC DNA]</scope>
    <source>
        <strain evidence="12">SpSt-1219</strain>
    </source>
</reference>
<evidence type="ECO:0000259" key="11">
    <source>
        <dbReference type="Pfam" id="PF02096"/>
    </source>
</evidence>
<dbReference type="GO" id="GO:0051205">
    <property type="term" value="P:protein insertion into membrane"/>
    <property type="evidence" value="ECO:0007669"/>
    <property type="project" value="TreeGrafter"/>
</dbReference>
<feature type="transmembrane region" description="Helical" evidence="10">
    <location>
        <begin position="92"/>
        <end position="115"/>
    </location>
</feature>